<evidence type="ECO:0000259" key="12">
    <source>
        <dbReference type="Pfam" id="PF02770"/>
    </source>
</evidence>
<name>A0A1G9AJ68_9RHOB</name>
<dbReference type="Pfam" id="PF02770">
    <property type="entry name" value="Acyl-CoA_dh_M"/>
    <property type="match status" value="1"/>
</dbReference>
<dbReference type="FunFam" id="1.10.540.10:FF:000026">
    <property type="entry name" value="Acyl-CoA dehydrogenase medium chain"/>
    <property type="match status" value="1"/>
</dbReference>
<dbReference type="SUPFAM" id="SSF47203">
    <property type="entry name" value="Acyl-CoA dehydrogenase C-terminal domain-like"/>
    <property type="match status" value="1"/>
</dbReference>
<dbReference type="PROSITE" id="PS00072">
    <property type="entry name" value="ACYL_COA_DH_1"/>
    <property type="match status" value="1"/>
</dbReference>
<keyword evidence="15" id="KW-1185">Reference proteome</keyword>
<dbReference type="PANTHER" id="PTHR48083:SF20">
    <property type="entry name" value="LONG-CHAIN SPECIFIC ACYL-COA DEHYDROGENASE, MITOCHONDRIAL"/>
    <property type="match status" value="1"/>
</dbReference>
<comment type="similarity">
    <text evidence="3 10">Belongs to the acyl-CoA dehydrogenase family.</text>
</comment>
<evidence type="ECO:0000256" key="5">
    <source>
        <dbReference type="ARBA" id="ARBA00022827"/>
    </source>
</evidence>
<feature type="domain" description="Acyl-CoA dehydrogenase/oxidase C-terminal" evidence="11">
    <location>
        <begin position="235"/>
        <end position="383"/>
    </location>
</feature>
<dbReference type="PANTHER" id="PTHR48083">
    <property type="entry name" value="MEDIUM-CHAIN SPECIFIC ACYL-COA DEHYDROGENASE, MITOCHONDRIAL-RELATED"/>
    <property type="match status" value="1"/>
</dbReference>
<organism evidence="14 15">
    <name type="scientific">Meinhardsimonia xiamenensis</name>
    <dbReference type="NCBI Taxonomy" id="990712"/>
    <lineage>
        <taxon>Bacteria</taxon>
        <taxon>Pseudomonadati</taxon>
        <taxon>Pseudomonadota</taxon>
        <taxon>Alphaproteobacteria</taxon>
        <taxon>Rhodobacterales</taxon>
        <taxon>Paracoccaceae</taxon>
        <taxon>Meinhardsimonia</taxon>
    </lineage>
</organism>
<dbReference type="GO" id="GO:0050660">
    <property type="term" value="F:flavin adenine dinucleotide binding"/>
    <property type="evidence" value="ECO:0007669"/>
    <property type="project" value="InterPro"/>
</dbReference>
<evidence type="ECO:0000256" key="10">
    <source>
        <dbReference type="RuleBase" id="RU362125"/>
    </source>
</evidence>
<gene>
    <name evidence="14" type="ORF">SAMN05216257_102163</name>
</gene>
<dbReference type="Gene3D" id="2.40.110.10">
    <property type="entry name" value="Butyryl-CoA Dehydrogenase, subunit A, domain 2"/>
    <property type="match status" value="1"/>
</dbReference>
<dbReference type="AlphaFoldDB" id="A0A1G9AJ68"/>
<keyword evidence="4 10" id="KW-0285">Flavoprotein</keyword>
<dbReference type="FunFam" id="2.40.110.10:FF:000002">
    <property type="entry name" value="Acyl-CoA dehydrogenase fadE12"/>
    <property type="match status" value="1"/>
</dbReference>
<evidence type="ECO:0000256" key="8">
    <source>
        <dbReference type="ARBA" id="ARBA00040394"/>
    </source>
</evidence>
<protein>
    <recommendedName>
        <fullName evidence="8">Acyl-[acyl-carrier-protein] dehydrogenase MbtN</fullName>
    </recommendedName>
    <alternativeName>
        <fullName evidence="9">Mycobactin synthase protein N</fullName>
    </alternativeName>
</protein>
<evidence type="ECO:0000256" key="7">
    <source>
        <dbReference type="ARBA" id="ARBA00037085"/>
    </source>
</evidence>
<dbReference type="Pfam" id="PF00441">
    <property type="entry name" value="Acyl-CoA_dh_1"/>
    <property type="match status" value="1"/>
</dbReference>
<sequence>MTDEARSAWMTDEHVMLAELTRKFITEEWKPRFPKWRAQGEMDRDTWREAGELGLLLPSIPEEYGGAGGDFGHEAVITMEASRANLAAWGFPIHSTIVAHYILAYGTEEQKRRWLPRMARGELVAALAMTEPSGGSDLQAIRTRAIRDGNVYRLSGQKTFITNGQHANLILVAAKTDPEARARGISLVAVETDGATGFTRGRKLEKIGCHMADTSELFFDNVPVPPENLLGGEEGRGFAQMMEQLPQERLSIGCGAVGAMEGALERTLKYTAEREAFGGPLTQFQNTRFQLAEIATKTAVARSFLDQCIAEHLQGRLTVERAAMAKWWLTDTQGEVLDACVQLHGGYGYMVEYEVGEMWADARVQRIYGGTNEIMKELIARKLTGVRR</sequence>
<dbReference type="InterPro" id="IPR006089">
    <property type="entry name" value="Acyl-CoA_DH_CS"/>
</dbReference>
<evidence type="ECO:0000256" key="1">
    <source>
        <dbReference type="ARBA" id="ARBA00001974"/>
    </source>
</evidence>
<keyword evidence="5 10" id="KW-0274">FAD</keyword>
<evidence type="ECO:0000313" key="15">
    <source>
        <dbReference type="Proteomes" id="UP000199328"/>
    </source>
</evidence>
<keyword evidence="6 10" id="KW-0560">Oxidoreductase</keyword>
<feature type="domain" description="Acyl-CoA oxidase/dehydrogenase middle" evidence="12">
    <location>
        <begin position="126"/>
        <end position="222"/>
    </location>
</feature>
<dbReference type="GO" id="GO:0005737">
    <property type="term" value="C:cytoplasm"/>
    <property type="evidence" value="ECO:0007669"/>
    <property type="project" value="TreeGrafter"/>
</dbReference>
<dbReference type="Gene3D" id="1.20.140.10">
    <property type="entry name" value="Butyryl-CoA Dehydrogenase, subunit A, domain 3"/>
    <property type="match status" value="1"/>
</dbReference>
<evidence type="ECO:0000256" key="4">
    <source>
        <dbReference type="ARBA" id="ARBA00022630"/>
    </source>
</evidence>
<dbReference type="GO" id="GO:0003995">
    <property type="term" value="F:acyl-CoA dehydrogenase activity"/>
    <property type="evidence" value="ECO:0007669"/>
    <property type="project" value="InterPro"/>
</dbReference>
<evidence type="ECO:0000256" key="2">
    <source>
        <dbReference type="ARBA" id="ARBA00005102"/>
    </source>
</evidence>
<evidence type="ECO:0000313" key="14">
    <source>
        <dbReference type="EMBL" id="SDK27331.1"/>
    </source>
</evidence>
<comment type="cofactor">
    <cofactor evidence="1 10">
        <name>FAD</name>
        <dbReference type="ChEBI" id="CHEBI:57692"/>
    </cofactor>
</comment>
<dbReference type="Gene3D" id="1.10.540.10">
    <property type="entry name" value="Acyl-CoA dehydrogenase/oxidase, N-terminal domain"/>
    <property type="match status" value="1"/>
</dbReference>
<dbReference type="InterPro" id="IPR046373">
    <property type="entry name" value="Acyl-CoA_Oxase/DH_mid-dom_sf"/>
</dbReference>
<dbReference type="STRING" id="990712.SAMN05216257_102163"/>
<dbReference type="PIRSF" id="PIRSF016578">
    <property type="entry name" value="HsaA"/>
    <property type="match status" value="1"/>
</dbReference>
<accession>A0A1G9AJ68</accession>
<dbReference type="FunFam" id="1.20.140.10:FF:000001">
    <property type="entry name" value="Acyl-CoA dehydrogenase"/>
    <property type="match status" value="1"/>
</dbReference>
<dbReference type="InterPro" id="IPR009100">
    <property type="entry name" value="AcylCoA_DH/oxidase_NM_dom_sf"/>
</dbReference>
<dbReference type="InterPro" id="IPR013786">
    <property type="entry name" value="AcylCoA_DH/ox_N"/>
</dbReference>
<dbReference type="OrthoDB" id="9775090at2"/>
<evidence type="ECO:0000256" key="3">
    <source>
        <dbReference type="ARBA" id="ARBA00009347"/>
    </source>
</evidence>
<proteinExistence type="inferred from homology"/>
<dbReference type="RefSeq" id="WP_092498730.1">
    <property type="nucleotide sequence ID" value="NZ_FNFV01000002.1"/>
</dbReference>
<evidence type="ECO:0000256" key="6">
    <source>
        <dbReference type="ARBA" id="ARBA00023002"/>
    </source>
</evidence>
<comment type="function">
    <text evidence="7">Catalyzes the dehydrogenation at the alpha-beta position of ACP-bound acyl chains. This results in the introduction of a double bond in the lipidic chain, which is further transferred to the epsilon-amino group of lysine residue in the mycobactin core by MbtK.</text>
</comment>
<evidence type="ECO:0000256" key="9">
    <source>
        <dbReference type="ARBA" id="ARBA00042660"/>
    </source>
</evidence>
<dbReference type="InterPro" id="IPR036250">
    <property type="entry name" value="AcylCo_DH-like_C"/>
</dbReference>
<evidence type="ECO:0000259" key="11">
    <source>
        <dbReference type="Pfam" id="PF00441"/>
    </source>
</evidence>
<dbReference type="GO" id="GO:0033539">
    <property type="term" value="P:fatty acid beta-oxidation using acyl-CoA dehydrogenase"/>
    <property type="evidence" value="ECO:0007669"/>
    <property type="project" value="TreeGrafter"/>
</dbReference>
<dbReference type="EMBL" id="FNFV01000002">
    <property type="protein sequence ID" value="SDK27331.1"/>
    <property type="molecule type" value="Genomic_DNA"/>
</dbReference>
<comment type="pathway">
    <text evidence="2">Siderophore biosynthesis; mycobactin biosynthesis.</text>
</comment>
<feature type="domain" description="Acyl-CoA dehydrogenase/oxidase N-terminal" evidence="13">
    <location>
        <begin position="11"/>
        <end position="122"/>
    </location>
</feature>
<dbReference type="InterPro" id="IPR006091">
    <property type="entry name" value="Acyl-CoA_Oxase/DH_mid-dom"/>
</dbReference>
<dbReference type="SUPFAM" id="SSF56645">
    <property type="entry name" value="Acyl-CoA dehydrogenase NM domain-like"/>
    <property type="match status" value="1"/>
</dbReference>
<reference evidence="15" key="1">
    <citation type="submission" date="2016-10" db="EMBL/GenBank/DDBJ databases">
        <authorList>
            <person name="Varghese N."/>
            <person name="Submissions S."/>
        </authorList>
    </citation>
    <scope>NUCLEOTIDE SEQUENCE [LARGE SCALE GENOMIC DNA]</scope>
    <source>
        <strain evidence="15">CGMCC 1.10789</strain>
    </source>
</reference>
<evidence type="ECO:0000259" key="13">
    <source>
        <dbReference type="Pfam" id="PF02771"/>
    </source>
</evidence>
<dbReference type="InterPro" id="IPR050741">
    <property type="entry name" value="Acyl-CoA_dehydrogenase"/>
</dbReference>
<dbReference type="InterPro" id="IPR037069">
    <property type="entry name" value="AcylCoA_DH/ox_N_sf"/>
</dbReference>
<dbReference type="Pfam" id="PF02771">
    <property type="entry name" value="Acyl-CoA_dh_N"/>
    <property type="match status" value="1"/>
</dbReference>
<dbReference type="Proteomes" id="UP000199328">
    <property type="component" value="Unassembled WGS sequence"/>
</dbReference>
<dbReference type="InterPro" id="IPR009075">
    <property type="entry name" value="AcylCo_DH/oxidase_C"/>
</dbReference>